<feature type="compositionally biased region" description="Polar residues" evidence="1">
    <location>
        <begin position="235"/>
        <end position="245"/>
    </location>
</feature>
<dbReference type="GeneID" id="8859360"/>
<accession>D2VA40</accession>
<evidence type="ECO:0000256" key="1">
    <source>
        <dbReference type="SAM" id="MobiDB-lite"/>
    </source>
</evidence>
<dbReference type="Proteomes" id="UP000006671">
    <property type="component" value="Unassembled WGS sequence"/>
</dbReference>
<dbReference type="RefSeq" id="XP_002679105.1">
    <property type="nucleotide sequence ID" value="XM_002679059.1"/>
</dbReference>
<evidence type="ECO:0008006" key="4">
    <source>
        <dbReference type="Google" id="ProtNLM"/>
    </source>
</evidence>
<reference evidence="2 3" key="1">
    <citation type="journal article" date="2010" name="Cell">
        <title>The genome of Naegleria gruberi illuminates early eukaryotic versatility.</title>
        <authorList>
            <person name="Fritz-Laylin L.K."/>
            <person name="Prochnik S.E."/>
            <person name="Ginger M.L."/>
            <person name="Dacks J.B."/>
            <person name="Carpenter M.L."/>
            <person name="Field M.C."/>
            <person name="Kuo A."/>
            <person name="Paredez A."/>
            <person name="Chapman J."/>
            <person name="Pham J."/>
            <person name="Shu S."/>
            <person name="Neupane R."/>
            <person name="Cipriano M."/>
            <person name="Mancuso J."/>
            <person name="Tu H."/>
            <person name="Salamov A."/>
            <person name="Lindquist E."/>
            <person name="Shapiro H."/>
            <person name="Lucas S."/>
            <person name="Grigoriev I.V."/>
            <person name="Cande W.Z."/>
            <person name="Fulton C."/>
            <person name="Rokhsar D.S."/>
            <person name="Dawson S.C."/>
        </authorList>
    </citation>
    <scope>NUCLEOTIDE SEQUENCE [LARGE SCALE GENOMIC DNA]</scope>
    <source>
        <strain evidence="2 3">NEG-M</strain>
    </source>
</reference>
<sequence>MTSTASSASSVNGINHQQVLSLKMNQIQQQQGGEANISHHTGKKVTKEERSIFKHYSFDMESCLSASTMEANDSSSVYAQQTILSLFKHFLESDSDGRYIPLLSLYLQMKHNPSYYDNLLYAEKKWEIECFLKHDAFPRFIRTDAFKLHIINRLRSIKKSNSYLTSPRNTESSTTLSIHSDHFNNLILGRAAAHSPANSYSATQSSIDDSTFIGSTDSNAILDIKLSDESSLSSRHTDTEYSTLKDTSKLDGEREGNSFAITNHNSDEDDEEESADTNSTATSTSGVSFNHHHHFENRSHRRKSKDNIFLLSNRNVSEFLNMLAIPVRSERESLFKSLAEMKSSLFLSEEHMNYMNSLMADSPDWDIVYTIPSNMEAINSNKCIPNHVHKDYLSRNGGTFTFSMISKNVNRKIHHDLPLDKTSIWKYHSYLPFTHHEVFQMLEKNHFIISKKKKSKDNQLGTDLLDPHFNVHGGNRQFYCYDEILNVPSSSGSSLFSRFSGSNGKELNMLATNFYDSQRSEYVVCVKSEGYDNSSMDVIDNTWGLKIMKITKITNTLTKLSECGCMYFGDANTRDFFLSNLVNTSQKDKKTFMYNALILGCLEIKMEISQTSNSKLSQQSISKTISPIRAKCLTMNGQIMKNKAD</sequence>
<feature type="compositionally biased region" description="Basic residues" evidence="1">
    <location>
        <begin position="290"/>
        <end position="300"/>
    </location>
</feature>
<dbReference type="KEGG" id="ngr:NAEGRDRAFT_79171"/>
<organism evidence="3">
    <name type="scientific">Naegleria gruberi</name>
    <name type="common">Amoeba</name>
    <dbReference type="NCBI Taxonomy" id="5762"/>
    <lineage>
        <taxon>Eukaryota</taxon>
        <taxon>Discoba</taxon>
        <taxon>Heterolobosea</taxon>
        <taxon>Tetramitia</taxon>
        <taxon>Eutetramitia</taxon>
        <taxon>Vahlkampfiidae</taxon>
        <taxon>Naegleria</taxon>
    </lineage>
</organism>
<gene>
    <name evidence="2" type="ORF">NAEGRDRAFT_79171</name>
</gene>
<evidence type="ECO:0000313" key="2">
    <source>
        <dbReference type="EMBL" id="EFC46361.1"/>
    </source>
</evidence>
<dbReference type="AlphaFoldDB" id="D2VA40"/>
<name>D2VA40_NAEGR</name>
<dbReference type="InParanoid" id="D2VA40"/>
<evidence type="ECO:0000313" key="3">
    <source>
        <dbReference type="Proteomes" id="UP000006671"/>
    </source>
</evidence>
<keyword evidence="3" id="KW-1185">Reference proteome</keyword>
<dbReference type="VEuPathDB" id="AmoebaDB:NAEGRDRAFT_79171"/>
<dbReference type="OrthoDB" id="10389095at2759"/>
<dbReference type="EMBL" id="GG738859">
    <property type="protein sequence ID" value="EFC46361.1"/>
    <property type="molecule type" value="Genomic_DNA"/>
</dbReference>
<proteinExistence type="predicted"/>
<feature type="compositionally biased region" description="Low complexity" evidence="1">
    <location>
        <begin position="276"/>
        <end position="285"/>
    </location>
</feature>
<feature type="compositionally biased region" description="Basic and acidic residues" evidence="1">
    <location>
        <begin position="246"/>
        <end position="256"/>
    </location>
</feature>
<protein>
    <recommendedName>
        <fullName evidence="4">RGS domain-containing protein</fullName>
    </recommendedName>
</protein>
<feature type="region of interest" description="Disordered" evidence="1">
    <location>
        <begin position="235"/>
        <end position="300"/>
    </location>
</feature>
<dbReference type="OMA" id="ANISHHT"/>